<dbReference type="AlphaFoldDB" id="A0A433D7C2"/>
<dbReference type="PANTHER" id="PTHR10926">
    <property type="entry name" value="CELL CYCLE CONTROL PROTEIN 50"/>
    <property type="match status" value="1"/>
</dbReference>
<gene>
    <name evidence="7" type="ORF">BC936DRAFT_146586</name>
</gene>
<evidence type="ECO:0000313" key="7">
    <source>
        <dbReference type="EMBL" id="RUP46733.1"/>
    </source>
</evidence>
<sequence>MTELRNRRPANTAFKQQRLKNWQPLLTPKTVLPTLFIVGIIFAPLGGLFLYASESLNEITIDYTHCADKLNGTSLEQVPTGSWEYKFTSANITKTMIPGYRAYQTTSFLDNLPNPNNITVTRCVIEFSIPVPLNTPIFLYYRLTNFYQNHRKYVKSYDQAQLAGKGSTYDDIALDCAKAAGVEVTKAAGVEVTKTPYYPCGLIAASMFNDTIGNLVLLNPSGTSAGNITYNFSSVGIAWPDDKTRYKPPAYKPDEALPPATWALRYPNGTYTVEYPPPDLSLDEHFQVWMRTSWYPTFRKLWGKNTQTPMEAGSYRIEIDMNYPITVYGGTKSIVISGTSFLGTRSSFMGLAWITMGCICAGLGVIFLAGNCFKPRVAGRMEGMVGRALDIWLCQKCVDKYFGRCSLRSSRGSKRMLTNAHRLTPFLLRVGNSVTTRISRGTRATAVRSPGPNIRSRRDAFGESCKDLGAGQVLGGECVGK</sequence>
<proteinExistence type="inferred from homology"/>
<comment type="caution">
    <text evidence="7">The sequence shown here is derived from an EMBL/GenBank/DDBJ whole genome shotgun (WGS) entry which is preliminary data.</text>
</comment>
<feature type="transmembrane region" description="Helical" evidence="6">
    <location>
        <begin position="350"/>
        <end position="373"/>
    </location>
</feature>
<dbReference type="Pfam" id="PF03381">
    <property type="entry name" value="CDC50"/>
    <property type="match status" value="1"/>
</dbReference>
<organism evidence="7 8">
    <name type="scientific">Jimgerdemannia flammicorona</name>
    <dbReference type="NCBI Taxonomy" id="994334"/>
    <lineage>
        <taxon>Eukaryota</taxon>
        <taxon>Fungi</taxon>
        <taxon>Fungi incertae sedis</taxon>
        <taxon>Mucoromycota</taxon>
        <taxon>Mucoromycotina</taxon>
        <taxon>Endogonomycetes</taxon>
        <taxon>Endogonales</taxon>
        <taxon>Endogonaceae</taxon>
        <taxon>Jimgerdemannia</taxon>
    </lineage>
</organism>
<evidence type="ECO:0000256" key="4">
    <source>
        <dbReference type="ARBA" id="ARBA00022989"/>
    </source>
</evidence>
<accession>A0A433D7C2</accession>
<dbReference type="InterPro" id="IPR005045">
    <property type="entry name" value="CDC50/LEM3_fam"/>
</dbReference>
<evidence type="ECO:0000256" key="5">
    <source>
        <dbReference type="ARBA" id="ARBA00023136"/>
    </source>
</evidence>
<reference evidence="7 8" key="1">
    <citation type="journal article" date="2018" name="New Phytol.">
        <title>Phylogenomics of Endogonaceae and evolution of mycorrhizas within Mucoromycota.</title>
        <authorList>
            <person name="Chang Y."/>
            <person name="Desiro A."/>
            <person name="Na H."/>
            <person name="Sandor L."/>
            <person name="Lipzen A."/>
            <person name="Clum A."/>
            <person name="Barry K."/>
            <person name="Grigoriev I.V."/>
            <person name="Martin F.M."/>
            <person name="Stajich J.E."/>
            <person name="Smith M.E."/>
            <person name="Bonito G."/>
            <person name="Spatafora J.W."/>
        </authorList>
    </citation>
    <scope>NUCLEOTIDE SEQUENCE [LARGE SCALE GENOMIC DNA]</scope>
    <source>
        <strain evidence="7 8">GMNB39</strain>
    </source>
</reference>
<keyword evidence="4 6" id="KW-1133">Transmembrane helix</keyword>
<dbReference type="OrthoDB" id="340608at2759"/>
<name>A0A433D7C2_9FUNG</name>
<keyword evidence="3 6" id="KW-0812">Transmembrane</keyword>
<evidence type="ECO:0000256" key="2">
    <source>
        <dbReference type="ARBA" id="ARBA00009457"/>
    </source>
</evidence>
<protein>
    <submittedName>
        <fullName evidence="7">Ligand-effect modulator 3 family</fullName>
    </submittedName>
</protein>
<evidence type="ECO:0000256" key="6">
    <source>
        <dbReference type="SAM" id="Phobius"/>
    </source>
</evidence>
<dbReference type="GO" id="GO:0005886">
    <property type="term" value="C:plasma membrane"/>
    <property type="evidence" value="ECO:0007669"/>
    <property type="project" value="TreeGrafter"/>
</dbReference>
<comment type="subcellular location">
    <subcellularLocation>
        <location evidence="1">Membrane</location>
        <topology evidence="1">Multi-pass membrane protein</topology>
    </subcellularLocation>
</comment>
<keyword evidence="5 6" id="KW-0472">Membrane</keyword>
<evidence type="ECO:0000313" key="8">
    <source>
        <dbReference type="Proteomes" id="UP000268093"/>
    </source>
</evidence>
<keyword evidence="8" id="KW-1185">Reference proteome</keyword>
<dbReference type="GO" id="GO:0005794">
    <property type="term" value="C:Golgi apparatus"/>
    <property type="evidence" value="ECO:0007669"/>
    <property type="project" value="TreeGrafter"/>
</dbReference>
<evidence type="ECO:0000256" key="3">
    <source>
        <dbReference type="ARBA" id="ARBA00022692"/>
    </source>
</evidence>
<dbReference type="GO" id="GO:0005783">
    <property type="term" value="C:endoplasmic reticulum"/>
    <property type="evidence" value="ECO:0007669"/>
    <property type="project" value="TreeGrafter"/>
</dbReference>
<dbReference type="Proteomes" id="UP000268093">
    <property type="component" value="Unassembled WGS sequence"/>
</dbReference>
<dbReference type="PANTHER" id="PTHR10926:SF0">
    <property type="entry name" value="CDC50, ISOFORM A"/>
    <property type="match status" value="1"/>
</dbReference>
<dbReference type="EMBL" id="RBNI01005408">
    <property type="protein sequence ID" value="RUP46733.1"/>
    <property type="molecule type" value="Genomic_DNA"/>
</dbReference>
<evidence type="ECO:0000256" key="1">
    <source>
        <dbReference type="ARBA" id="ARBA00004141"/>
    </source>
</evidence>
<feature type="transmembrane region" description="Helical" evidence="6">
    <location>
        <begin position="30"/>
        <end position="52"/>
    </location>
</feature>
<comment type="similarity">
    <text evidence="2">Belongs to the CDC50/LEM3 family.</text>
</comment>